<protein>
    <recommendedName>
        <fullName evidence="4">PEP-CTERM protein-sorting domain-containing protein</fullName>
    </recommendedName>
</protein>
<gene>
    <name evidence="2" type="ORF">PDESU_01450</name>
</gene>
<proteinExistence type="predicted"/>
<evidence type="ECO:0000256" key="1">
    <source>
        <dbReference type="SAM" id="SignalP"/>
    </source>
</evidence>
<reference evidence="2 3" key="1">
    <citation type="submission" date="2019-04" db="EMBL/GenBank/DDBJ databases">
        <authorList>
            <person name="Van Vliet M D."/>
        </authorList>
    </citation>
    <scope>NUCLEOTIDE SEQUENCE [LARGE SCALE GENOMIC DNA]</scope>
    <source>
        <strain evidence="2 3">F1</strain>
    </source>
</reference>
<dbReference type="Proteomes" id="UP000366872">
    <property type="component" value="Unassembled WGS sequence"/>
</dbReference>
<dbReference type="RefSeq" id="WP_136078522.1">
    <property type="nucleotide sequence ID" value="NZ_CAAHFG010000001.1"/>
</dbReference>
<evidence type="ECO:0008006" key="4">
    <source>
        <dbReference type="Google" id="ProtNLM"/>
    </source>
</evidence>
<accession>A0A6C2U0H4</accession>
<keyword evidence="3" id="KW-1185">Reference proteome</keyword>
<organism evidence="2 3">
    <name type="scientific">Pontiella desulfatans</name>
    <dbReference type="NCBI Taxonomy" id="2750659"/>
    <lineage>
        <taxon>Bacteria</taxon>
        <taxon>Pseudomonadati</taxon>
        <taxon>Kiritimatiellota</taxon>
        <taxon>Kiritimatiellia</taxon>
        <taxon>Kiritimatiellales</taxon>
        <taxon>Pontiellaceae</taxon>
        <taxon>Pontiella</taxon>
    </lineage>
</organism>
<dbReference type="AlphaFoldDB" id="A0A6C2U0H4"/>
<evidence type="ECO:0000313" key="2">
    <source>
        <dbReference type="EMBL" id="VGO12896.1"/>
    </source>
</evidence>
<feature type="chain" id="PRO_5025671906" description="PEP-CTERM protein-sorting domain-containing protein" evidence="1">
    <location>
        <begin position="21"/>
        <end position="186"/>
    </location>
</feature>
<sequence>MCIKKAFLITCFSMGVSAHAGLILHQGESFTWPIHSGIFDSPGVPWIEPVHHMYTVWDLDIGQLGSDEVYRVTLFEDGLLDAAFFAKSYTNNGASGHALAGMGLTSDVKWGDLQGVFKIDVLRGSVDILQIDAHTIVAGEYMTASVPEPEAATLFMIGAVGLFLGRQKRQALIEERKMTPRYVRTV</sequence>
<evidence type="ECO:0000313" key="3">
    <source>
        <dbReference type="Proteomes" id="UP000366872"/>
    </source>
</evidence>
<dbReference type="EMBL" id="CAAHFG010000001">
    <property type="protein sequence ID" value="VGO12896.1"/>
    <property type="molecule type" value="Genomic_DNA"/>
</dbReference>
<keyword evidence="1" id="KW-0732">Signal</keyword>
<feature type="signal peptide" evidence="1">
    <location>
        <begin position="1"/>
        <end position="20"/>
    </location>
</feature>
<name>A0A6C2U0H4_PONDE</name>